<feature type="non-terminal residue" evidence="2">
    <location>
        <position position="1"/>
    </location>
</feature>
<dbReference type="Pfam" id="PF01637">
    <property type="entry name" value="ATPase_2"/>
    <property type="match status" value="1"/>
</dbReference>
<dbReference type="SUPFAM" id="SSF52540">
    <property type="entry name" value="P-loop containing nucleoside triphosphate hydrolases"/>
    <property type="match status" value="1"/>
</dbReference>
<comment type="caution">
    <text evidence="2">The sequence shown here is derived from an EMBL/GenBank/DDBJ whole genome shotgun (WGS) entry which is preliminary data.</text>
</comment>
<evidence type="ECO:0000313" key="3">
    <source>
        <dbReference type="Proteomes" id="UP000285604"/>
    </source>
</evidence>
<dbReference type="InterPro" id="IPR027417">
    <property type="entry name" value="P-loop_NTPase"/>
</dbReference>
<keyword evidence="2" id="KW-0547">Nucleotide-binding</keyword>
<accession>A0AA92UL06</accession>
<keyword evidence="2" id="KW-0067">ATP-binding</keyword>
<dbReference type="AlphaFoldDB" id="A0AA92UL06"/>
<dbReference type="EMBL" id="QSCI01000045">
    <property type="protein sequence ID" value="RGX93396.1"/>
    <property type="molecule type" value="Genomic_DNA"/>
</dbReference>
<protein>
    <submittedName>
        <fullName evidence="2">ATP-binding protein</fullName>
    </submittedName>
</protein>
<dbReference type="Gene3D" id="3.40.50.300">
    <property type="entry name" value="P-loop containing nucleotide triphosphate hydrolases"/>
    <property type="match status" value="1"/>
</dbReference>
<name>A0AA92UL06_9BACT</name>
<dbReference type="GO" id="GO:0005524">
    <property type="term" value="F:ATP binding"/>
    <property type="evidence" value="ECO:0007669"/>
    <property type="project" value="UniProtKB-KW"/>
</dbReference>
<feature type="domain" description="ATPase" evidence="1">
    <location>
        <begin position="47"/>
        <end position="87"/>
    </location>
</feature>
<dbReference type="PANTHER" id="PTHR34704:SF1">
    <property type="entry name" value="ATPASE"/>
    <property type="match status" value="1"/>
</dbReference>
<evidence type="ECO:0000313" key="2">
    <source>
        <dbReference type="EMBL" id="RGX93396.1"/>
    </source>
</evidence>
<gene>
    <name evidence="2" type="ORF">DXA63_10070</name>
</gene>
<proteinExistence type="predicted"/>
<dbReference type="InterPro" id="IPR011579">
    <property type="entry name" value="ATPase_dom"/>
</dbReference>
<reference evidence="2 3" key="1">
    <citation type="submission" date="2018-08" db="EMBL/GenBank/DDBJ databases">
        <title>A genome reference for cultivated species of the human gut microbiota.</title>
        <authorList>
            <person name="Zou Y."/>
            <person name="Xue W."/>
            <person name="Luo G."/>
        </authorList>
    </citation>
    <scope>NUCLEOTIDE SEQUENCE [LARGE SCALE GENOMIC DNA]</scope>
    <source>
        <strain evidence="2 3">OF03-3</strain>
    </source>
</reference>
<organism evidence="2 3">
    <name type="scientific">Segatella copri</name>
    <dbReference type="NCBI Taxonomy" id="165179"/>
    <lineage>
        <taxon>Bacteria</taxon>
        <taxon>Pseudomonadati</taxon>
        <taxon>Bacteroidota</taxon>
        <taxon>Bacteroidia</taxon>
        <taxon>Bacteroidales</taxon>
        <taxon>Prevotellaceae</taxon>
        <taxon>Segatella</taxon>
    </lineage>
</organism>
<evidence type="ECO:0000259" key="1">
    <source>
        <dbReference type="Pfam" id="PF01637"/>
    </source>
</evidence>
<dbReference type="PANTHER" id="PTHR34704">
    <property type="entry name" value="ATPASE"/>
    <property type="match status" value="1"/>
</dbReference>
<dbReference type="Proteomes" id="UP000285604">
    <property type="component" value="Unassembled WGS sequence"/>
</dbReference>
<sequence length="104" mass="12311">YKLINKRVKYEEPCDGRLSSTVPREGRVKLPPLTRHERIMAQKIIGRKQEIKELLDLYKENKPVFAVIYGRRRVGKTFLVRELFQDKMSFYHTGLSPYELSGQK</sequence>